<accession>A0A1F8EZJ1</accession>
<evidence type="ECO:0000256" key="1">
    <source>
        <dbReference type="SAM" id="Phobius"/>
    </source>
</evidence>
<protein>
    <submittedName>
        <fullName evidence="2">Uncharacterized protein</fullName>
    </submittedName>
</protein>
<gene>
    <name evidence="2" type="ORF">A2746_00815</name>
</gene>
<dbReference type="Proteomes" id="UP000177419">
    <property type="component" value="Unassembled WGS sequence"/>
</dbReference>
<keyword evidence="1" id="KW-0812">Transmembrane</keyword>
<organism evidence="2 3">
    <name type="scientific">Candidatus Yanofskybacteria bacterium RIFCSPHIGHO2_01_FULL_44_22</name>
    <dbReference type="NCBI Taxonomy" id="1802669"/>
    <lineage>
        <taxon>Bacteria</taxon>
        <taxon>Candidatus Yanofskyibacteriota</taxon>
    </lineage>
</organism>
<reference evidence="2 3" key="1">
    <citation type="journal article" date="2016" name="Nat. Commun.">
        <title>Thousands of microbial genomes shed light on interconnected biogeochemical processes in an aquifer system.</title>
        <authorList>
            <person name="Anantharaman K."/>
            <person name="Brown C.T."/>
            <person name="Hug L.A."/>
            <person name="Sharon I."/>
            <person name="Castelle C.J."/>
            <person name="Probst A.J."/>
            <person name="Thomas B.C."/>
            <person name="Singh A."/>
            <person name="Wilkins M.J."/>
            <person name="Karaoz U."/>
            <person name="Brodie E.L."/>
            <person name="Williams K.H."/>
            <person name="Hubbard S.S."/>
            <person name="Banfield J.F."/>
        </authorList>
    </citation>
    <scope>NUCLEOTIDE SEQUENCE [LARGE SCALE GENOMIC DNA]</scope>
</reference>
<name>A0A1F8EZJ1_9BACT</name>
<evidence type="ECO:0000313" key="3">
    <source>
        <dbReference type="Proteomes" id="UP000177419"/>
    </source>
</evidence>
<keyword evidence="1" id="KW-0472">Membrane</keyword>
<keyword evidence="1" id="KW-1133">Transmembrane helix</keyword>
<sequence length="185" mass="20459">MPDKNGLQLLPETRRKIEVKVPGENRTVYAGIAVLVLVVAAAAGLYFFGNSLGNKIIGLDGELNNLENQRDKKAEANLLVLDKQLSLISVLLNDHIYWSKAMAKVESLLQGQVQFENLAAATPDSKFDFKALAANYTTIARQIAAFMSDESIKDVVLNNVNTLTNGKLEFNMQITFDKAKFLKQK</sequence>
<proteinExistence type="predicted"/>
<dbReference type="STRING" id="1802669.A2746_00815"/>
<dbReference type="AlphaFoldDB" id="A0A1F8EZJ1"/>
<dbReference type="EMBL" id="MGJJ01000004">
    <property type="protein sequence ID" value="OGN05878.1"/>
    <property type="molecule type" value="Genomic_DNA"/>
</dbReference>
<comment type="caution">
    <text evidence="2">The sequence shown here is derived from an EMBL/GenBank/DDBJ whole genome shotgun (WGS) entry which is preliminary data.</text>
</comment>
<evidence type="ECO:0000313" key="2">
    <source>
        <dbReference type="EMBL" id="OGN05878.1"/>
    </source>
</evidence>
<feature type="transmembrane region" description="Helical" evidence="1">
    <location>
        <begin position="28"/>
        <end position="48"/>
    </location>
</feature>